<evidence type="ECO:0000313" key="7">
    <source>
        <dbReference type="EMBL" id="EBZ6920322.1"/>
    </source>
</evidence>
<evidence type="ECO:0000313" key="10">
    <source>
        <dbReference type="EMBL" id="ECU8353746.1"/>
    </source>
</evidence>
<evidence type="ECO:0000313" key="2">
    <source>
        <dbReference type="EMBL" id="AKH09122.1"/>
    </source>
</evidence>
<keyword evidence="1" id="KW-0812">Transmembrane</keyword>
<evidence type="ECO:0000313" key="6">
    <source>
        <dbReference type="EMBL" id="EBY1700810.1"/>
    </source>
</evidence>
<dbReference type="InterPro" id="IPR007813">
    <property type="entry name" value="PilN"/>
</dbReference>
<dbReference type="Proteomes" id="UP000839908">
    <property type="component" value="Unassembled WGS sequence"/>
</dbReference>
<dbReference type="Proteomes" id="UP000839914">
    <property type="component" value="Unassembled WGS sequence"/>
</dbReference>
<evidence type="ECO:0000313" key="12">
    <source>
        <dbReference type="EMBL" id="ECW0640328.1"/>
    </source>
</evidence>
<evidence type="ECO:0000313" key="21">
    <source>
        <dbReference type="Proteomes" id="UP000054461"/>
    </source>
</evidence>
<dbReference type="EMBL" id="AAHIDF010000006">
    <property type="protein sequence ID" value="EBW3627973.1"/>
    <property type="molecule type" value="Genomic_DNA"/>
</dbReference>
<dbReference type="EMBL" id="AAKUOT010000041">
    <property type="protein sequence ID" value="ECV8762725.1"/>
    <property type="molecule type" value="Genomic_DNA"/>
</dbReference>
<reference evidence="12" key="7">
    <citation type="submission" date="2019-09" db="EMBL/GenBank/DDBJ databases">
        <authorList>
            <consortium name="GenomeTrakr network: Whole genome sequencing for foodborne pathogen traceback"/>
        </authorList>
    </citation>
    <scope>NUCLEOTIDE SEQUENCE [LARGE SCALE GENOMIC DNA]</scope>
    <source>
        <strain evidence="12">AUSMDU00020735</strain>
        <strain evidence="8 22">VA_WGS-00080</strain>
    </source>
</reference>
<feature type="transmembrane region" description="Helical" evidence="1">
    <location>
        <begin position="21"/>
        <end position="45"/>
    </location>
</feature>
<dbReference type="Proteomes" id="UP000338496">
    <property type="component" value="Unassembled WGS sequence"/>
</dbReference>
<protein>
    <submittedName>
        <fullName evidence="11">PilN domain-containing protein</fullName>
    </submittedName>
    <submittedName>
        <fullName evidence="17">PilN family protein</fullName>
    </submittedName>
    <submittedName>
        <fullName evidence="16">Pilus assembly protein PilN</fullName>
    </submittedName>
    <submittedName>
        <fullName evidence="2">Putative inner membrane protein</fullName>
    </submittedName>
</protein>
<dbReference type="PANTHER" id="PTHR40278:SF1">
    <property type="entry name" value="DNA UTILIZATION PROTEIN HOFN"/>
    <property type="match status" value="1"/>
</dbReference>
<dbReference type="Proteomes" id="UP000839581">
    <property type="component" value="Unassembled WGS sequence"/>
</dbReference>
<dbReference type="Proteomes" id="UP000839911">
    <property type="component" value="Unassembled WGS sequence"/>
</dbReference>
<keyword evidence="1" id="KW-1133">Transmembrane helix</keyword>
<evidence type="ECO:0000313" key="15">
    <source>
        <dbReference type="EMBL" id="HAB0971691.1"/>
    </source>
</evidence>
<evidence type="ECO:0000313" key="11">
    <source>
        <dbReference type="EMBL" id="ECV8762725.1"/>
    </source>
</evidence>
<evidence type="ECO:0000313" key="20">
    <source>
        <dbReference type="Proteomes" id="UP000034636"/>
    </source>
</evidence>
<dbReference type="Proteomes" id="UP000839909">
    <property type="component" value="Unassembled WGS sequence"/>
</dbReference>
<proteinExistence type="predicted"/>
<reference evidence="16" key="4">
    <citation type="submission" date="2018-07" db="EMBL/GenBank/DDBJ databases">
        <authorList>
            <consortium name="NCBI Pathogen Detection Project"/>
        </authorList>
    </citation>
    <scope>NUCLEOTIDE SEQUENCE</scope>
    <source>
        <strain evidence="16">INSP 24</strain>
        <strain evidence="15">Salmonella enterica</strain>
    </source>
</reference>
<dbReference type="Proteomes" id="UP000054461">
    <property type="component" value="Unassembled WGS sequence"/>
</dbReference>
<dbReference type="EMBL" id="AAHDPU010000009">
    <property type="protein sequence ID" value="EBU9272941.1"/>
    <property type="molecule type" value="Genomic_DNA"/>
</dbReference>
<dbReference type="Proteomes" id="UP000885258">
    <property type="component" value="Unassembled WGS sequence"/>
</dbReference>
<dbReference type="EMBL" id="JYVU01000013">
    <property type="protein sequence ID" value="KTZ13988.1"/>
    <property type="molecule type" value="Genomic_DNA"/>
</dbReference>
<gene>
    <name evidence="2" type="primary">yrfC</name>
    <name evidence="11" type="ORF">AAB27_17710</name>
    <name evidence="18" type="ORF">AU613_18755</name>
    <name evidence="13" type="ORF">AVC05_05355</name>
    <name evidence="10" type="ORF">B1P38_09110</name>
    <name evidence="8" type="ORF">CE70_06200</name>
    <name evidence="14" type="ORF">CFF59_07860</name>
    <name evidence="17" type="ORF">DD95_06105</name>
    <name evidence="3" type="ORF">DMO92_12855</name>
    <name evidence="4" type="ORF">DPF41_07675</name>
    <name evidence="5" type="ORF">DPS76_24245</name>
    <name evidence="19" type="ORF">DRM14_11665</name>
    <name evidence="6" type="ORF">DU071_02365</name>
    <name evidence="9" type="ORF">E0935_22235</name>
    <name evidence="7" type="ORF">EER35_04865</name>
    <name evidence="12" type="ORF">F3R12_10770</name>
    <name evidence="16" type="ORF">G0B07_22855</name>
    <name evidence="15" type="ORF">GB466_14140</name>
    <name evidence="2" type="ORF">SE14_03706</name>
</gene>
<evidence type="ECO:0000313" key="13">
    <source>
        <dbReference type="EMBL" id="ECY5340669.1"/>
    </source>
</evidence>
<evidence type="ECO:0000313" key="9">
    <source>
        <dbReference type="EMBL" id="ECF1545944.1"/>
    </source>
</evidence>
<dbReference type="EMBL" id="RVDJ01000010">
    <property type="protein sequence ID" value="MLP85968.1"/>
    <property type="molecule type" value="Genomic_DNA"/>
</dbReference>
<dbReference type="PANTHER" id="PTHR40278">
    <property type="entry name" value="DNA UTILIZATION PROTEIN HOFN"/>
    <property type="match status" value="1"/>
</dbReference>
<reference evidence="2 20" key="2">
    <citation type="journal article" date="2015" name="Genome Announc.">
        <title>Complete Genome Sequencing of a Multidrug-Resistant and Human-Invasive Salmonella enterica Serovar Typhimurium Strain of the Emerging Sequence Type 213 Genotype.</title>
        <authorList>
            <person name="Calva E."/>
            <person name="Silva C."/>
            <person name="Zaidi M.B."/>
            <person name="Sanchez-Flores A."/>
            <person name="Estrada K."/>
            <person name="Silva G.G."/>
            <person name="Soto-Jimenez L.M."/>
            <person name="Wiesner M."/>
            <person name="Fernandez-Mora M."/>
            <person name="Edwards R.A."/>
            <person name="Vinuesa P."/>
        </authorList>
    </citation>
    <scope>NUCLEOTIDE SEQUENCE [LARGE SCALE GENOMIC DNA]</scope>
    <source>
        <strain evidence="2 20">YU39</strain>
    </source>
</reference>
<dbReference type="Proteomes" id="UP000034636">
    <property type="component" value="Chromosome"/>
</dbReference>
<dbReference type="RefSeq" id="WP_000951395.1">
    <property type="nucleotide sequence ID" value="NZ_AP023291.1"/>
</dbReference>
<dbReference type="EMBL" id="AAHNIA010000002">
    <property type="protein sequence ID" value="EBY1700810.1"/>
    <property type="molecule type" value="Genomic_DNA"/>
</dbReference>
<dbReference type="Proteomes" id="UP000839616">
    <property type="component" value="Unassembled WGS sequence"/>
</dbReference>
<dbReference type="EMBL" id="RSUA01000041">
    <property type="protein sequence ID" value="MIT50890.1"/>
    <property type="molecule type" value="Genomic_DNA"/>
</dbReference>
<dbReference type="InterPro" id="IPR052534">
    <property type="entry name" value="Extracell_DNA_Util/SecSys_Comp"/>
</dbReference>
<reference evidence="16" key="3">
    <citation type="journal article" date="2018" name="Genome Biol.">
        <title>SKESA: strategic k-mer extension for scrupulous assemblies.</title>
        <authorList>
            <person name="Souvorov A."/>
            <person name="Agarwala R."/>
            <person name="Lipman D.J."/>
        </authorList>
    </citation>
    <scope>NUCLEOTIDE SEQUENCE</scope>
    <source>
        <strain evidence="16">INSP 24</strain>
        <strain evidence="15">Salmonella enterica</strain>
    </source>
</reference>
<dbReference type="Proteomes" id="UP000885385">
    <property type="component" value="Unassembled WGS sequence"/>
</dbReference>
<dbReference type="OMA" id="HFTLRIT"/>
<keyword evidence="1" id="KW-0472">Membrane</keyword>
<accession>A0A0D6I7K9</accession>
<evidence type="ECO:0000313" key="14">
    <source>
        <dbReference type="EMBL" id="EDI6665175.1"/>
    </source>
</evidence>
<evidence type="ECO:0000313" key="8">
    <source>
        <dbReference type="EMBL" id="ECE0294791.1"/>
    </source>
</evidence>
<evidence type="ECO:0000313" key="17">
    <source>
        <dbReference type="EMBL" id="KTZ13988.1"/>
    </source>
</evidence>
<dbReference type="Pfam" id="PF05137">
    <property type="entry name" value="PilN"/>
    <property type="match status" value="1"/>
</dbReference>
<dbReference type="EMBL" id="AAKRET010000007">
    <property type="protein sequence ID" value="ECU8353746.1"/>
    <property type="molecule type" value="Genomic_DNA"/>
</dbReference>
<dbReference type="eggNOG" id="COG3166">
    <property type="taxonomic scope" value="Bacteria"/>
</dbReference>
<dbReference type="EMBL" id="AAIGQE010000003">
    <property type="protein sequence ID" value="ECE0294791.1"/>
    <property type="molecule type" value="Genomic_DNA"/>
</dbReference>
<dbReference type="Proteomes" id="UP000839617">
    <property type="component" value="Unassembled WGS sequence"/>
</dbReference>
<dbReference type="EMBL" id="AAIKGB010000032">
    <property type="protein sequence ID" value="ECF1545944.1"/>
    <property type="molecule type" value="Genomic_DNA"/>
</dbReference>
<accession>A0A0M2J5K6</accession>
<evidence type="ECO:0000313" key="4">
    <source>
        <dbReference type="EMBL" id="EBW3627973.1"/>
    </source>
</evidence>
<dbReference type="Proteomes" id="UP000839907">
    <property type="component" value="Unassembled WGS sequence"/>
</dbReference>
<evidence type="ECO:0000313" key="18">
    <source>
        <dbReference type="EMBL" id="MIT50890.1"/>
    </source>
</evidence>
<evidence type="ECO:0000256" key="1">
    <source>
        <dbReference type="SAM" id="Phobius"/>
    </source>
</evidence>
<dbReference type="EMBL" id="AAMLUT010000005">
    <property type="protein sequence ID" value="EDI6665175.1"/>
    <property type="molecule type" value="Genomic_DNA"/>
</dbReference>
<dbReference type="EMBL" id="CP011428">
    <property type="protein sequence ID" value="AKH09122.1"/>
    <property type="molecule type" value="Genomic_DNA"/>
</dbReference>
<evidence type="ECO:0000313" key="5">
    <source>
        <dbReference type="EMBL" id="EBW5465509.1"/>
    </source>
</evidence>
<reference evidence="14" key="5">
    <citation type="submission" date="2018-07" db="EMBL/GenBank/DDBJ databases">
        <authorList>
            <consortium name="PulseNet: The National Subtyping Network for Foodborne Disease Surveillance"/>
            <person name="Tarr C.L."/>
            <person name="Trees E."/>
            <person name="Katz L.S."/>
            <person name="Carleton-Romer H.A."/>
            <person name="Stroika S."/>
            <person name="Kucerova Z."/>
            <person name="Roache K.F."/>
            <person name="Sabol A.L."/>
            <person name="Besser J."/>
            <person name="Gerner-Smidt P."/>
        </authorList>
    </citation>
    <scope>NUCLEOTIDE SEQUENCE [LARGE SCALE GENOMIC DNA]</scope>
    <source>
        <strain evidence="10">PNUSAS008736</strain>
        <strain evidence="14">PNUSAS016739</strain>
    </source>
</reference>
<dbReference type="KEGG" id="seni:CY43_18150"/>
<evidence type="ECO:0000313" key="3">
    <source>
        <dbReference type="EMBL" id="EBU9272941.1"/>
    </source>
</evidence>
<name>A0A0D6I7K9_SALTM</name>
<dbReference type="Proteomes" id="UP000839905">
    <property type="component" value="Unassembled WGS sequence"/>
</dbReference>
<dbReference type="EMBL" id="DAAMFD010000030">
    <property type="protein sequence ID" value="HAC6377075.1"/>
    <property type="molecule type" value="Genomic_DNA"/>
</dbReference>
<dbReference type="PATRIC" id="fig|59201.158.peg.3775"/>
<organism evidence="16">
    <name type="scientific">Salmonella typhimurium</name>
    <dbReference type="NCBI Taxonomy" id="90371"/>
    <lineage>
        <taxon>Bacteria</taxon>
        <taxon>Pseudomonadati</taxon>
        <taxon>Pseudomonadota</taxon>
        <taxon>Gammaproteobacteria</taxon>
        <taxon>Enterobacterales</taxon>
        <taxon>Enterobacteriaceae</taxon>
        <taxon>Salmonella</taxon>
    </lineage>
</organism>
<reference evidence="17 21" key="1">
    <citation type="submission" date="2014-09" db="EMBL/GenBank/DDBJ databases">
        <title>Salmonella Genotype and Phenotype Association.</title>
        <authorList>
            <person name="Chen Y."/>
            <person name="Folster J."/>
            <person name="Ayers S."/>
            <person name="Kabera C."/>
            <person name="Li C."/>
            <person name="Mukherjee S."/>
            <person name="Lam C."/>
            <person name="Zhao S."/>
            <person name="McDermott P."/>
        </authorList>
    </citation>
    <scope>NUCLEOTIDE SEQUENCE [LARGE SCALE GENOMIC DNA]</scope>
    <source>
        <strain evidence="17 21">CVM N32045</strain>
    </source>
</reference>
<dbReference type="Proteomes" id="UP000839915">
    <property type="component" value="Unassembled WGS sequence"/>
</dbReference>
<dbReference type="EMBL" id="AALDNI010000008">
    <property type="protein sequence ID" value="ECY5340669.1"/>
    <property type="molecule type" value="Genomic_DNA"/>
</dbReference>
<evidence type="ECO:0000313" key="16">
    <source>
        <dbReference type="EMBL" id="HAC6377075.1"/>
    </source>
</evidence>
<accession>A0A0F7JAN2</accession>
<sequence length="179" mass="20814">MAHSVNLLPWRRQHYVARLRLWCVVWGASLLLIASLATIARLVFWQEGRINELLLTTENGRTTALAANIPQLQQRQRQQQARLQRQAQRELTQAWQSILTDLANLLPEQAWLTSLNYQQETLELEGLARTFDALLTLETSLRHYVSFPLNRTGATRQDAQGRWQFHYQLTRSAARERAL</sequence>
<dbReference type="EMBL" id="AAHRYM010000003">
    <property type="protein sequence ID" value="EBZ6920322.1"/>
    <property type="molecule type" value="Genomic_DNA"/>
</dbReference>
<dbReference type="EMBL" id="AAKVET010000005">
    <property type="protein sequence ID" value="ECW0640328.1"/>
    <property type="molecule type" value="Genomic_DNA"/>
</dbReference>
<reference evidence="7" key="6">
    <citation type="submission" date="2018-11" db="EMBL/GenBank/DDBJ databases">
        <authorList>
            <person name="Ashton P.M."/>
            <person name="Dallman T."/>
            <person name="Nair S."/>
            <person name="De Pinna E."/>
            <person name="Peters T."/>
            <person name="Grant K."/>
        </authorList>
    </citation>
    <scope>NUCLEOTIDE SEQUENCE [LARGE SCALE GENOMIC DNA]</scope>
    <source>
        <strain evidence="4">231108</strain>
        <strain evidence="9">265852</strain>
        <strain evidence="18">29290</strain>
        <strain evidence="6">356083</strain>
        <strain evidence="5">422529</strain>
        <strain evidence="19">425567</strain>
        <strain evidence="13">43916</strain>
        <strain evidence="3">488670</strain>
        <strain evidence="7">632340</strain>
        <strain evidence="11">86846</strain>
    </source>
</reference>
<dbReference type="Proteomes" id="UP000839595">
    <property type="component" value="Unassembled WGS sequence"/>
</dbReference>
<dbReference type="EMBL" id="AAHIPE010000049">
    <property type="protein sequence ID" value="EBW5465509.1"/>
    <property type="molecule type" value="Genomic_DNA"/>
</dbReference>
<dbReference type="EMBL" id="DAAFPQ010000010">
    <property type="protein sequence ID" value="HAB0971691.1"/>
    <property type="molecule type" value="Genomic_DNA"/>
</dbReference>
<evidence type="ECO:0000313" key="19">
    <source>
        <dbReference type="EMBL" id="MLP85968.1"/>
    </source>
</evidence>
<dbReference type="AlphaFoldDB" id="A0A0D6I7K9"/>
<evidence type="ECO:0000313" key="22">
    <source>
        <dbReference type="Proteomes" id="UP000338496"/>
    </source>
</evidence>